<dbReference type="AlphaFoldDB" id="A0A8E5HNJ7"/>
<feature type="region of interest" description="Disordered" evidence="1">
    <location>
        <begin position="540"/>
        <end position="573"/>
    </location>
</feature>
<proteinExistence type="predicted"/>
<sequence>MATETPPSAETGEAEIVASSIGAQGAHDKAAARRSFLGLGLAPNSDAAHTTWASSNSCSSCLYHRLLLSNSRQQHLFHLQQQRGHHAETAEHVDRGQHYNKTRRYQSTMRHRECHLVHEFPEFQETPTSSRGTSRSRSPQLVQTYIKSLRRCSDERRASMDGFSSVAREEFEALPPAIQRKYFSTQERLRIVQRPHHKHVGKPSLDRSDILSKTRLPYDAAQGTHPTLGLGFGRHELASAPHRRAKAGNTSARVYAHPHKRTARLRQTGSGESAALRLGKCVILDAAEESIIRLGKRHKGGIEHEIVPNDPGSARPTPRNMVSFAPDAAAAAGSDAPSAADSMFESFRWLEAGEDLDLRLLLDDGRFPLGEGNVSTQAKKIPYSKRRLSMAKLPFAGRTSTTLSRPASKDASATWSFMVPPNPSSAPALPPPQGHVRRRSRALSLITPIKHSLPNSAAFVDSAAAHYQDPDARMKLRVYLASPHKFDEAVEFGFPSIDEVESKGFLEHKRPVPPKAGATGLVELQPCEEKKGLMLGGEASTAEMASPGTPEAAAAEDDAPRARPTDQHDDAETMTTTARVEYAQAPVACREMTLRMTLTRPDLRANEEQMYGWQKTPSGRKSSVTKDEPQSPTSLVRNGHSKESIERQFAALDQEDLLASENGVMRRFWNRMRRS</sequence>
<feature type="compositionally biased region" description="Pro residues" evidence="1">
    <location>
        <begin position="420"/>
        <end position="433"/>
    </location>
</feature>
<gene>
    <name evidence="2" type="ORF">UV8b_02996</name>
</gene>
<feature type="region of interest" description="Disordered" evidence="1">
    <location>
        <begin position="607"/>
        <end position="643"/>
    </location>
</feature>
<dbReference type="OrthoDB" id="5380370at2759"/>
<reference evidence="2" key="1">
    <citation type="submission" date="2020-03" db="EMBL/GenBank/DDBJ databases">
        <title>A mixture of massive structural variations and highly conserved coding sequences in Ustilaginoidea virens genome.</title>
        <authorList>
            <person name="Zhang K."/>
            <person name="Zhao Z."/>
            <person name="Zhang Z."/>
            <person name="Li Y."/>
            <person name="Hsiang T."/>
            <person name="Sun W."/>
        </authorList>
    </citation>
    <scope>NUCLEOTIDE SEQUENCE</scope>
    <source>
        <strain evidence="2">UV-8b</strain>
    </source>
</reference>
<dbReference type="EMBL" id="CP072754">
    <property type="protein sequence ID" value="QUC18755.1"/>
    <property type="molecule type" value="Genomic_DNA"/>
</dbReference>
<protein>
    <recommendedName>
        <fullName evidence="4">Mucin</fullName>
    </recommendedName>
</protein>
<evidence type="ECO:0000256" key="1">
    <source>
        <dbReference type="SAM" id="MobiDB-lite"/>
    </source>
</evidence>
<dbReference type="Proteomes" id="UP000027002">
    <property type="component" value="Chromosome 2"/>
</dbReference>
<accession>A0A8E5HNJ7</accession>
<dbReference type="GeneID" id="66063774"/>
<keyword evidence="3" id="KW-1185">Reference proteome</keyword>
<dbReference type="KEGG" id="uvi:66063774"/>
<feature type="region of interest" description="Disordered" evidence="1">
    <location>
        <begin position="414"/>
        <end position="439"/>
    </location>
</feature>
<evidence type="ECO:0000313" key="2">
    <source>
        <dbReference type="EMBL" id="QUC18755.1"/>
    </source>
</evidence>
<dbReference type="RefSeq" id="XP_042996428.1">
    <property type="nucleotide sequence ID" value="XM_043140494.1"/>
</dbReference>
<evidence type="ECO:0008006" key="4">
    <source>
        <dbReference type="Google" id="ProtNLM"/>
    </source>
</evidence>
<name>A0A8E5HNJ7_USTVR</name>
<organism evidence="2 3">
    <name type="scientific">Ustilaginoidea virens</name>
    <name type="common">Rice false smut fungus</name>
    <name type="synonym">Villosiclava virens</name>
    <dbReference type="NCBI Taxonomy" id="1159556"/>
    <lineage>
        <taxon>Eukaryota</taxon>
        <taxon>Fungi</taxon>
        <taxon>Dikarya</taxon>
        <taxon>Ascomycota</taxon>
        <taxon>Pezizomycotina</taxon>
        <taxon>Sordariomycetes</taxon>
        <taxon>Hypocreomycetidae</taxon>
        <taxon>Hypocreales</taxon>
        <taxon>Clavicipitaceae</taxon>
        <taxon>Ustilaginoidea</taxon>
    </lineage>
</organism>
<feature type="compositionally biased region" description="Basic and acidic residues" evidence="1">
    <location>
        <begin position="558"/>
        <end position="571"/>
    </location>
</feature>
<evidence type="ECO:0000313" key="3">
    <source>
        <dbReference type="Proteomes" id="UP000027002"/>
    </source>
</evidence>